<gene>
    <name evidence="2" type="ORF">O3P69_010999</name>
</gene>
<dbReference type="GO" id="GO:0036064">
    <property type="term" value="C:ciliary basal body"/>
    <property type="evidence" value="ECO:0007669"/>
    <property type="project" value="TreeGrafter"/>
</dbReference>
<reference evidence="2 3" key="1">
    <citation type="submission" date="2023-03" db="EMBL/GenBank/DDBJ databases">
        <title>High-quality genome of Scylla paramamosain provides insights in environmental adaptation.</title>
        <authorList>
            <person name="Zhang L."/>
        </authorList>
    </citation>
    <scope>NUCLEOTIDE SEQUENCE [LARGE SCALE GENOMIC DNA]</scope>
    <source>
        <strain evidence="2">LZ_2023a</strain>
        <tissue evidence="2">Muscle</tissue>
    </source>
</reference>
<dbReference type="GO" id="GO:0060271">
    <property type="term" value="P:cilium assembly"/>
    <property type="evidence" value="ECO:0007669"/>
    <property type="project" value="TreeGrafter"/>
</dbReference>
<dbReference type="GO" id="GO:0043005">
    <property type="term" value="C:neuron projection"/>
    <property type="evidence" value="ECO:0007669"/>
    <property type="project" value="TreeGrafter"/>
</dbReference>
<dbReference type="PANTHER" id="PTHR16074">
    <property type="entry name" value="BARDET-BIEDL SYNDROME 7 PROTEIN"/>
    <property type="match status" value="1"/>
</dbReference>
<dbReference type="GO" id="GO:0016020">
    <property type="term" value="C:membrane"/>
    <property type="evidence" value="ECO:0007669"/>
    <property type="project" value="TreeGrafter"/>
</dbReference>
<name>A0AAW0SH90_SCYPA</name>
<evidence type="ECO:0000313" key="3">
    <source>
        <dbReference type="Proteomes" id="UP001487740"/>
    </source>
</evidence>
<comment type="caution">
    <text evidence="2">The sequence shown here is derived from an EMBL/GenBank/DDBJ whole genome shotgun (WGS) entry which is preliminary data.</text>
</comment>
<dbReference type="GO" id="GO:0008104">
    <property type="term" value="P:intracellular protein localization"/>
    <property type="evidence" value="ECO:0007669"/>
    <property type="project" value="TreeGrafter"/>
</dbReference>
<sequence>TVKDKIFVSSGNEVRGYTKKGKQFLGFDTNLTEEIKSMHISGSDLLVCGDYVYNHYHDCQDSNYYLAADKINDVISLPAEKRSPF</sequence>
<accession>A0AAW0SH90</accession>
<protein>
    <recommendedName>
        <fullName evidence="1">BBS7 beta-propeller domain-containing protein</fullName>
    </recommendedName>
</protein>
<feature type="non-terminal residue" evidence="2">
    <location>
        <position position="1"/>
    </location>
</feature>
<dbReference type="Pfam" id="PF23743">
    <property type="entry name" value="Beta-prop_BBS7"/>
    <property type="match status" value="1"/>
</dbReference>
<feature type="domain" description="BBS7 beta-propeller" evidence="1">
    <location>
        <begin position="1"/>
        <end position="82"/>
    </location>
</feature>
<dbReference type="EMBL" id="JARAKH010000549">
    <property type="protein sequence ID" value="KAK8374160.1"/>
    <property type="molecule type" value="Genomic_DNA"/>
</dbReference>
<dbReference type="InterPro" id="IPR056332">
    <property type="entry name" value="Beta-prop_BBS7"/>
</dbReference>
<evidence type="ECO:0000313" key="2">
    <source>
        <dbReference type="EMBL" id="KAK8374160.1"/>
    </source>
</evidence>
<dbReference type="Proteomes" id="UP001487740">
    <property type="component" value="Unassembled WGS sequence"/>
</dbReference>
<dbReference type="AlphaFoldDB" id="A0AAW0SH90"/>
<keyword evidence="3" id="KW-1185">Reference proteome</keyword>
<dbReference type="GO" id="GO:0034464">
    <property type="term" value="C:BBSome"/>
    <property type="evidence" value="ECO:0007669"/>
    <property type="project" value="TreeGrafter"/>
</dbReference>
<dbReference type="PANTHER" id="PTHR16074:SF4">
    <property type="entry name" value="BARDET-BIEDL SYNDROME 7 PROTEIN"/>
    <property type="match status" value="1"/>
</dbReference>
<evidence type="ECO:0000259" key="1">
    <source>
        <dbReference type="Pfam" id="PF23743"/>
    </source>
</evidence>
<dbReference type="GO" id="GO:0005930">
    <property type="term" value="C:axoneme"/>
    <property type="evidence" value="ECO:0007669"/>
    <property type="project" value="TreeGrafter"/>
</dbReference>
<proteinExistence type="predicted"/>
<organism evidence="2 3">
    <name type="scientific">Scylla paramamosain</name>
    <name type="common">Mud crab</name>
    <dbReference type="NCBI Taxonomy" id="85552"/>
    <lineage>
        <taxon>Eukaryota</taxon>
        <taxon>Metazoa</taxon>
        <taxon>Ecdysozoa</taxon>
        <taxon>Arthropoda</taxon>
        <taxon>Crustacea</taxon>
        <taxon>Multicrustacea</taxon>
        <taxon>Malacostraca</taxon>
        <taxon>Eumalacostraca</taxon>
        <taxon>Eucarida</taxon>
        <taxon>Decapoda</taxon>
        <taxon>Pleocyemata</taxon>
        <taxon>Brachyura</taxon>
        <taxon>Eubrachyura</taxon>
        <taxon>Portunoidea</taxon>
        <taxon>Portunidae</taxon>
        <taxon>Portuninae</taxon>
        <taxon>Scylla</taxon>
    </lineage>
</organism>